<comment type="caution">
    <text evidence="3">The sequence shown here is derived from an EMBL/GenBank/DDBJ whole genome shotgun (WGS) entry which is preliminary data.</text>
</comment>
<evidence type="ECO:0000259" key="1">
    <source>
        <dbReference type="Pfam" id="PF00534"/>
    </source>
</evidence>
<protein>
    <submittedName>
        <fullName evidence="3">Glycosyltransferase involved in cell wall biosynthesis</fullName>
    </submittedName>
</protein>
<dbReference type="EMBL" id="JACIFF010000008">
    <property type="protein sequence ID" value="MBB4080492.1"/>
    <property type="molecule type" value="Genomic_DNA"/>
</dbReference>
<dbReference type="Proteomes" id="UP000576209">
    <property type="component" value="Unassembled WGS sequence"/>
</dbReference>
<sequence length="392" mass="44174">MSQNILQFMNYQPIVYSGFDKFSIALGSRMRAENYQTIMVYVEGMDRAPSSLADDIGAAGLITEIIRTEGGFVKQVREIYRLFRKYHPALVHTHFDDRMKVAITVCARRFGVPLITSVHSEITPYNSVVDYRAAKGAVKTFLFRNYLRFLASSSTFCFCVSRKVQEEYIDFAGQRSNVKALYLGVEAGSNDESPDSIRRRLGLPLEKVLIVNVSAIEYIKGIDTILLALHRLRTEYGLSDFAFCHIGGLRSGAQTSQHLETLKETITELSLSEHIHWLGVRSDILAILPAFDIYTQPSRKEGLPVSVMEACACRLPCVGSNVSGNPEIIHHGENGYLMTPGDDKALAKYYYELITDTEKRRQMGAKSYSIFRAHFSLPTQVDRTVEYYKAAL</sequence>
<evidence type="ECO:0000259" key="2">
    <source>
        <dbReference type="Pfam" id="PF13439"/>
    </source>
</evidence>
<name>A0A840E9U0_9BACT</name>
<gene>
    <name evidence="3" type="ORF">GGR28_003126</name>
</gene>
<evidence type="ECO:0000313" key="3">
    <source>
        <dbReference type="EMBL" id="MBB4080492.1"/>
    </source>
</evidence>
<keyword evidence="3" id="KW-0808">Transferase</keyword>
<dbReference type="PANTHER" id="PTHR45947:SF3">
    <property type="entry name" value="SULFOQUINOVOSYL TRANSFERASE SQD2"/>
    <property type="match status" value="1"/>
</dbReference>
<feature type="domain" description="Glycosyl transferase family 1" evidence="1">
    <location>
        <begin position="196"/>
        <end position="368"/>
    </location>
</feature>
<dbReference type="InterPro" id="IPR028098">
    <property type="entry name" value="Glyco_trans_4-like_N"/>
</dbReference>
<dbReference type="RefSeq" id="WP_183496729.1">
    <property type="nucleotide sequence ID" value="NZ_JACIFF010000008.1"/>
</dbReference>
<keyword evidence="4" id="KW-1185">Reference proteome</keyword>
<dbReference type="InterPro" id="IPR001296">
    <property type="entry name" value="Glyco_trans_1"/>
</dbReference>
<reference evidence="3 4" key="1">
    <citation type="submission" date="2020-08" db="EMBL/GenBank/DDBJ databases">
        <title>Genomic Encyclopedia of Type Strains, Phase IV (KMG-IV): sequencing the most valuable type-strain genomes for metagenomic binning, comparative biology and taxonomic classification.</title>
        <authorList>
            <person name="Goeker M."/>
        </authorList>
    </citation>
    <scope>NUCLEOTIDE SEQUENCE [LARGE SCALE GENOMIC DNA]</scope>
    <source>
        <strain evidence="3 4">DSM 105137</strain>
    </source>
</reference>
<dbReference type="PANTHER" id="PTHR45947">
    <property type="entry name" value="SULFOQUINOVOSYL TRANSFERASE SQD2"/>
    <property type="match status" value="1"/>
</dbReference>
<organism evidence="3 4">
    <name type="scientific">Neolewinella aquimaris</name>
    <dbReference type="NCBI Taxonomy" id="1835722"/>
    <lineage>
        <taxon>Bacteria</taxon>
        <taxon>Pseudomonadati</taxon>
        <taxon>Bacteroidota</taxon>
        <taxon>Saprospiria</taxon>
        <taxon>Saprospirales</taxon>
        <taxon>Lewinellaceae</taxon>
        <taxon>Neolewinella</taxon>
    </lineage>
</organism>
<accession>A0A840E9U0</accession>
<evidence type="ECO:0000313" key="4">
    <source>
        <dbReference type="Proteomes" id="UP000576209"/>
    </source>
</evidence>
<dbReference type="Gene3D" id="3.40.50.2000">
    <property type="entry name" value="Glycogen Phosphorylase B"/>
    <property type="match status" value="2"/>
</dbReference>
<dbReference type="Pfam" id="PF00534">
    <property type="entry name" value="Glycos_transf_1"/>
    <property type="match status" value="1"/>
</dbReference>
<dbReference type="GO" id="GO:0016757">
    <property type="term" value="F:glycosyltransferase activity"/>
    <property type="evidence" value="ECO:0007669"/>
    <property type="project" value="InterPro"/>
</dbReference>
<feature type="domain" description="Glycosyltransferase subfamily 4-like N-terminal" evidence="2">
    <location>
        <begin position="64"/>
        <end position="186"/>
    </location>
</feature>
<dbReference type="AlphaFoldDB" id="A0A840E9U0"/>
<dbReference type="Pfam" id="PF13439">
    <property type="entry name" value="Glyco_transf_4"/>
    <property type="match status" value="1"/>
</dbReference>
<proteinExistence type="predicted"/>
<dbReference type="InterPro" id="IPR050194">
    <property type="entry name" value="Glycosyltransferase_grp1"/>
</dbReference>
<dbReference type="SUPFAM" id="SSF53756">
    <property type="entry name" value="UDP-Glycosyltransferase/glycogen phosphorylase"/>
    <property type="match status" value="1"/>
</dbReference>